<dbReference type="EMBL" id="KV454294">
    <property type="protein sequence ID" value="ODQ73001.1"/>
    <property type="molecule type" value="Genomic_DNA"/>
</dbReference>
<sequence>MKLAYILALGLSLGTFTMAYQVHNISVGKGALDYSPNSVIASVGDYVQFTFLTGTHAVAQASYDLPCTPYSDSTEGAGNNGIYSGLISPYANYSPKYTIRINSTDPIWFYCPEAYHCQSGMVGVINPGKGQSLSDFTILAAQQSSNRAPAVVSGNTTIGATSDVPTSPSNTSVTSVTSVASTSTPVASAASSIETSATSSSAAAASSSVSAGNVNVAGSALLITALAAGLHLLA</sequence>
<keyword evidence="1" id="KW-0732">Signal</keyword>
<dbReference type="Gene3D" id="2.60.40.420">
    <property type="entry name" value="Cupredoxins - blue copper proteins"/>
    <property type="match status" value="1"/>
</dbReference>
<protein>
    <recommendedName>
        <fullName evidence="4">Phytocyanin domain-containing protein</fullName>
    </recommendedName>
</protein>
<accession>A0A1E3Q5R9</accession>
<dbReference type="InterPro" id="IPR008972">
    <property type="entry name" value="Cupredoxin"/>
</dbReference>
<evidence type="ECO:0000313" key="3">
    <source>
        <dbReference type="Proteomes" id="UP000094385"/>
    </source>
</evidence>
<feature type="signal peptide" evidence="1">
    <location>
        <begin position="1"/>
        <end position="19"/>
    </location>
</feature>
<reference evidence="2 3" key="1">
    <citation type="journal article" date="2016" name="Proc. Natl. Acad. Sci. U.S.A.">
        <title>Comparative genomics of biotechnologically important yeasts.</title>
        <authorList>
            <person name="Riley R."/>
            <person name="Haridas S."/>
            <person name="Wolfe K.H."/>
            <person name="Lopes M.R."/>
            <person name="Hittinger C.T."/>
            <person name="Goeker M."/>
            <person name="Salamov A.A."/>
            <person name="Wisecaver J.H."/>
            <person name="Long T.M."/>
            <person name="Calvey C.H."/>
            <person name="Aerts A.L."/>
            <person name="Barry K.W."/>
            <person name="Choi C."/>
            <person name="Clum A."/>
            <person name="Coughlan A.Y."/>
            <person name="Deshpande S."/>
            <person name="Douglass A.P."/>
            <person name="Hanson S.J."/>
            <person name="Klenk H.-P."/>
            <person name="LaButti K.M."/>
            <person name="Lapidus A."/>
            <person name="Lindquist E.A."/>
            <person name="Lipzen A.M."/>
            <person name="Meier-Kolthoff J.P."/>
            <person name="Ohm R.A."/>
            <person name="Otillar R.P."/>
            <person name="Pangilinan J.L."/>
            <person name="Peng Y."/>
            <person name="Rokas A."/>
            <person name="Rosa C.A."/>
            <person name="Scheuner C."/>
            <person name="Sibirny A.A."/>
            <person name="Slot J.C."/>
            <person name="Stielow J.B."/>
            <person name="Sun H."/>
            <person name="Kurtzman C.P."/>
            <person name="Blackwell M."/>
            <person name="Grigoriev I.V."/>
            <person name="Jeffries T.W."/>
        </authorList>
    </citation>
    <scope>NUCLEOTIDE SEQUENCE [LARGE SCALE GENOMIC DNA]</scope>
    <source>
        <strain evidence="2 3">NRRL Y-11557</strain>
    </source>
</reference>
<dbReference type="Proteomes" id="UP000094385">
    <property type="component" value="Unassembled WGS sequence"/>
</dbReference>
<gene>
    <name evidence="2" type="ORF">LIPSTDRAFT_281704</name>
</gene>
<dbReference type="InterPro" id="IPR052953">
    <property type="entry name" value="Ser-rich/MCO-related"/>
</dbReference>
<dbReference type="PANTHER" id="PTHR34883">
    <property type="entry name" value="SERINE-RICH PROTEIN, PUTATIVE-RELATED-RELATED"/>
    <property type="match status" value="1"/>
</dbReference>
<name>A0A1E3Q5R9_LIPST</name>
<proteinExistence type="predicted"/>
<evidence type="ECO:0000256" key="1">
    <source>
        <dbReference type="SAM" id="SignalP"/>
    </source>
</evidence>
<dbReference type="STRING" id="675824.A0A1E3Q5R9"/>
<organism evidence="2 3">
    <name type="scientific">Lipomyces starkeyi NRRL Y-11557</name>
    <dbReference type="NCBI Taxonomy" id="675824"/>
    <lineage>
        <taxon>Eukaryota</taxon>
        <taxon>Fungi</taxon>
        <taxon>Dikarya</taxon>
        <taxon>Ascomycota</taxon>
        <taxon>Saccharomycotina</taxon>
        <taxon>Lipomycetes</taxon>
        <taxon>Lipomycetales</taxon>
        <taxon>Lipomycetaceae</taxon>
        <taxon>Lipomyces</taxon>
    </lineage>
</organism>
<evidence type="ECO:0008006" key="4">
    <source>
        <dbReference type="Google" id="ProtNLM"/>
    </source>
</evidence>
<dbReference type="CDD" id="cd00920">
    <property type="entry name" value="Cupredoxin"/>
    <property type="match status" value="1"/>
</dbReference>
<evidence type="ECO:0000313" key="2">
    <source>
        <dbReference type="EMBL" id="ODQ73001.1"/>
    </source>
</evidence>
<dbReference type="SUPFAM" id="SSF49503">
    <property type="entry name" value="Cupredoxins"/>
    <property type="match status" value="1"/>
</dbReference>
<keyword evidence="3" id="KW-1185">Reference proteome</keyword>
<feature type="chain" id="PRO_5009134099" description="Phytocyanin domain-containing protein" evidence="1">
    <location>
        <begin position="20"/>
        <end position="234"/>
    </location>
</feature>
<dbReference type="PANTHER" id="PTHR34883:SF15">
    <property type="entry name" value="EXTRACELLULAR SERINE-RICH PROTEIN"/>
    <property type="match status" value="1"/>
</dbReference>
<dbReference type="OrthoDB" id="2331100at2759"/>
<dbReference type="AlphaFoldDB" id="A0A1E3Q5R9"/>